<organism evidence="1 2">
    <name type="scientific">Paramecium primaurelia</name>
    <dbReference type="NCBI Taxonomy" id="5886"/>
    <lineage>
        <taxon>Eukaryota</taxon>
        <taxon>Sar</taxon>
        <taxon>Alveolata</taxon>
        <taxon>Ciliophora</taxon>
        <taxon>Intramacronucleata</taxon>
        <taxon>Oligohymenophorea</taxon>
        <taxon>Peniculida</taxon>
        <taxon>Parameciidae</taxon>
        <taxon>Paramecium</taxon>
    </lineage>
</organism>
<name>A0A8S1QM61_PARPR</name>
<sequence>MQSKFYQISFGLTFEIIYQNIKQDSREGKIKNKTQKLR</sequence>
<reference evidence="1" key="1">
    <citation type="submission" date="2021-01" db="EMBL/GenBank/DDBJ databases">
        <authorList>
            <consortium name="Genoscope - CEA"/>
            <person name="William W."/>
        </authorList>
    </citation>
    <scope>NUCLEOTIDE SEQUENCE</scope>
</reference>
<proteinExistence type="predicted"/>
<evidence type="ECO:0000313" key="2">
    <source>
        <dbReference type="Proteomes" id="UP000688137"/>
    </source>
</evidence>
<evidence type="ECO:0000313" key="1">
    <source>
        <dbReference type="EMBL" id="CAD8116151.1"/>
    </source>
</evidence>
<dbReference type="Proteomes" id="UP000688137">
    <property type="component" value="Unassembled WGS sequence"/>
</dbReference>
<dbReference type="AlphaFoldDB" id="A0A8S1QM61"/>
<dbReference type="EMBL" id="CAJJDM010000178">
    <property type="protein sequence ID" value="CAD8116151.1"/>
    <property type="molecule type" value="Genomic_DNA"/>
</dbReference>
<protein>
    <submittedName>
        <fullName evidence="1">Uncharacterized protein</fullName>
    </submittedName>
</protein>
<comment type="caution">
    <text evidence="1">The sequence shown here is derived from an EMBL/GenBank/DDBJ whole genome shotgun (WGS) entry which is preliminary data.</text>
</comment>
<keyword evidence="2" id="KW-1185">Reference proteome</keyword>
<accession>A0A8S1QM61</accession>
<gene>
    <name evidence="1" type="ORF">PPRIM_AZ9-3.1.T1690055</name>
</gene>